<protein>
    <submittedName>
        <fullName evidence="1">Uncharacterized protein</fullName>
    </submittedName>
</protein>
<comment type="caution">
    <text evidence="1">The sequence shown here is derived from an EMBL/GenBank/DDBJ whole genome shotgun (WGS) entry which is preliminary data.</text>
</comment>
<evidence type="ECO:0000313" key="1">
    <source>
        <dbReference type="EMBL" id="KAH7933562.1"/>
    </source>
</evidence>
<accession>A0ACB8C3Y1</accession>
<organism evidence="1 2">
    <name type="scientific">Dermacentor silvarum</name>
    <name type="common">Tick</name>
    <dbReference type="NCBI Taxonomy" id="543639"/>
    <lineage>
        <taxon>Eukaryota</taxon>
        <taxon>Metazoa</taxon>
        <taxon>Ecdysozoa</taxon>
        <taxon>Arthropoda</taxon>
        <taxon>Chelicerata</taxon>
        <taxon>Arachnida</taxon>
        <taxon>Acari</taxon>
        <taxon>Parasitiformes</taxon>
        <taxon>Ixodida</taxon>
        <taxon>Ixodoidea</taxon>
        <taxon>Ixodidae</taxon>
        <taxon>Rhipicephalinae</taxon>
        <taxon>Dermacentor</taxon>
    </lineage>
</organism>
<proteinExistence type="predicted"/>
<gene>
    <name evidence="1" type="ORF">HPB49_013920</name>
</gene>
<name>A0ACB8C3Y1_DERSI</name>
<sequence>MQQLRAKRGFVRRAITKAISTIGALLPDEVTPLRVLHLHLELILAKQAELVEFDRAIQETLTDADLEADLTTDFQYEQKVSFTKTSARLATELHPPFLPFVQRASESESIDTPPRATSVSTSGTGLMPVFLQTGRAWAVRPARSILLRFLLDMGSQRTFVRQDISRALNRPVQGVEHLTLSTFGKTQRPVTLTCNRVSFTLRSQHSTNELTIDAL</sequence>
<keyword evidence="2" id="KW-1185">Reference proteome</keyword>
<dbReference type="Proteomes" id="UP000821865">
    <property type="component" value="Chromosome 9"/>
</dbReference>
<evidence type="ECO:0000313" key="2">
    <source>
        <dbReference type="Proteomes" id="UP000821865"/>
    </source>
</evidence>
<dbReference type="EMBL" id="CM023478">
    <property type="protein sequence ID" value="KAH7933562.1"/>
    <property type="molecule type" value="Genomic_DNA"/>
</dbReference>
<reference evidence="1" key="1">
    <citation type="submission" date="2020-05" db="EMBL/GenBank/DDBJ databases">
        <title>Large-scale comparative analyses of tick genomes elucidate their genetic diversity and vector capacities.</title>
        <authorList>
            <person name="Jia N."/>
            <person name="Wang J."/>
            <person name="Shi W."/>
            <person name="Du L."/>
            <person name="Sun Y."/>
            <person name="Zhan W."/>
            <person name="Jiang J."/>
            <person name="Wang Q."/>
            <person name="Zhang B."/>
            <person name="Ji P."/>
            <person name="Sakyi L.B."/>
            <person name="Cui X."/>
            <person name="Yuan T."/>
            <person name="Jiang B."/>
            <person name="Yang W."/>
            <person name="Lam T.T.-Y."/>
            <person name="Chang Q."/>
            <person name="Ding S."/>
            <person name="Wang X."/>
            <person name="Zhu J."/>
            <person name="Ruan X."/>
            <person name="Zhao L."/>
            <person name="Wei J."/>
            <person name="Que T."/>
            <person name="Du C."/>
            <person name="Cheng J."/>
            <person name="Dai P."/>
            <person name="Han X."/>
            <person name="Huang E."/>
            <person name="Gao Y."/>
            <person name="Liu J."/>
            <person name="Shao H."/>
            <person name="Ye R."/>
            <person name="Li L."/>
            <person name="Wei W."/>
            <person name="Wang X."/>
            <person name="Wang C."/>
            <person name="Yang T."/>
            <person name="Huo Q."/>
            <person name="Li W."/>
            <person name="Guo W."/>
            <person name="Chen H."/>
            <person name="Zhou L."/>
            <person name="Ni X."/>
            <person name="Tian J."/>
            <person name="Zhou Y."/>
            <person name="Sheng Y."/>
            <person name="Liu T."/>
            <person name="Pan Y."/>
            <person name="Xia L."/>
            <person name="Li J."/>
            <person name="Zhao F."/>
            <person name="Cao W."/>
        </authorList>
    </citation>
    <scope>NUCLEOTIDE SEQUENCE</scope>
    <source>
        <strain evidence="1">Dsil-2018</strain>
    </source>
</reference>